<dbReference type="InterPro" id="IPR013150">
    <property type="entry name" value="TFIIB_cyclin"/>
</dbReference>
<dbReference type="SUPFAM" id="SSF57783">
    <property type="entry name" value="Zinc beta-ribbon"/>
    <property type="match status" value="1"/>
</dbReference>
<dbReference type="InterPro" id="IPR013137">
    <property type="entry name" value="Znf_TFIIB"/>
</dbReference>
<dbReference type="Gene3D" id="1.10.472.10">
    <property type="entry name" value="Cyclin-like"/>
    <property type="match status" value="2"/>
</dbReference>
<evidence type="ECO:0000256" key="6">
    <source>
        <dbReference type="ARBA" id="ARBA00022771"/>
    </source>
</evidence>
<dbReference type="GO" id="GO:0006367">
    <property type="term" value="P:transcription initiation at RNA polymerase II promoter"/>
    <property type="evidence" value="ECO:0007669"/>
    <property type="project" value="TreeGrafter"/>
</dbReference>
<evidence type="ECO:0000313" key="17">
    <source>
        <dbReference type="Proteomes" id="UP000078200"/>
    </source>
</evidence>
<dbReference type="InterPro" id="IPR000812">
    <property type="entry name" value="TFIIB"/>
</dbReference>
<name>A0A1A9UNQ2_GLOAU</name>
<reference evidence="16" key="1">
    <citation type="submission" date="2020-05" db="UniProtKB">
        <authorList>
            <consortium name="EnsemblMetazoa"/>
        </authorList>
    </citation>
    <scope>IDENTIFICATION</scope>
    <source>
        <strain evidence="16">TTRI</strain>
    </source>
</reference>
<dbReference type="GO" id="GO:0005634">
    <property type="term" value="C:nucleus"/>
    <property type="evidence" value="ECO:0007669"/>
    <property type="project" value="UniProtKB-SubCell"/>
</dbReference>
<dbReference type="GO" id="GO:0017025">
    <property type="term" value="F:TBP-class protein binding"/>
    <property type="evidence" value="ECO:0007669"/>
    <property type="project" value="InterPro"/>
</dbReference>
<feature type="region of interest" description="Disordered" evidence="14">
    <location>
        <begin position="55"/>
        <end position="74"/>
    </location>
</feature>
<dbReference type="VEuPathDB" id="VectorBase:GAUT010552"/>
<keyword evidence="9" id="KW-0804">Transcription</keyword>
<evidence type="ECO:0000256" key="14">
    <source>
        <dbReference type="SAM" id="MobiDB-lite"/>
    </source>
</evidence>
<dbReference type="STRING" id="7395.A0A1A9UNQ2"/>
<accession>A0A1A9UNQ2</accession>
<keyword evidence="5" id="KW-0677">Repeat</keyword>
<dbReference type="PANTHER" id="PTHR11618:SF13">
    <property type="entry name" value="TRANSCRIPTION INITIATION FACTOR IIB"/>
    <property type="match status" value="1"/>
</dbReference>
<feature type="domain" description="TFIIB-type" evidence="15">
    <location>
        <begin position="9"/>
        <end position="40"/>
    </location>
</feature>
<dbReference type="InterPro" id="IPR036915">
    <property type="entry name" value="Cyclin-like_sf"/>
</dbReference>
<evidence type="ECO:0000256" key="2">
    <source>
        <dbReference type="ARBA" id="ARBA00010857"/>
    </source>
</evidence>
<evidence type="ECO:0000256" key="4">
    <source>
        <dbReference type="ARBA" id="ARBA00022723"/>
    </source>
</evidence>
<evidence type="ECO:0000256" key="11">
    <source>
        <dbReference type="ARBA" id="ARBA00031706"/>
    </source>
</evidence>
<evidence type="ECO:0000313" key="16">
    <source>
        <dbReference type="EnsemblMetazoa" id="GAUT010552-PA"/>
    </source>
</evidence>
<dbReference type="InterPro" id="IPR023486">
    <property type="entry name" value="TFIIB_CS"/>
</dbReference>
<dbReference type="EnsemblMetazoa" id="GAUT010552-RA">
    <property type="protein sequence ID" value="GAUT010552-PA"/>
    <property type="gene ID" value="GAUT010552"/>
</dbReference>
<dbReference type="AlphaFoldDB" id="A0A1A9UNQ2"/>
<dbReference type="CDD" id="cd20551">
    <property type="entry name" value="CYCLIN_TFIIB_rpt1"/>
    <property type="match status" value="1"/>
</dbReference>
<evidence type="ECO:0000256" key="12">
    <source>
        <dbReference type="ARBA" id="ARBA00056616"/>
    </source>
</evidence>
<keyword evidence="17" id="KW-1185">Reference proteome</keyword>
<dbReference type="PROSITE" id="PS51134">
    <property type="entry name" value="ZF_TFIIB"/>
    <property type="match status" value="1"/>
</dbReference>
<dbReference type="GO" id="GO:0070897">
    <property type="term" value="P:transcription preinitiation complex assembly"/>
    <property type="evidence" value="ECO:0007669"/>
    <property type="project" value="InterPro"/>
</dbReference>
<evidence type="ECO:0000256" key="5">
    <source>
        <dbReference type="ARBA" id="ARBA00022737"/>
    </source>
</evidence>
<dbReference type="SMART" id="SM00385">
    <property type="entry name" value="CYCLIN"/>
    <property type="match status" value="2"/>
</dbReference>
<dbReference type="PROSITE" id="PS00782">
    <property type="entry name" value="TFIIB"/>
    <property type="match status" value="2"/>
</dbReference>
<evidence type="ECO:0000256" key="7">
    <source>
        <dbReference type="ARBA" id="ARBA00022833"/>
    </source>
</evidence>
<dbReference type="Gene3D" id="2.20.25.10">
    <property type="match status" value="1"/>
</dbReference>
<keyword evidence="8" id="KW-0805">Transcription regulation</keyword>
<keyword evidence="7" id="KW-0862">Zinc</keyword>
<dbReference type="PRINTS" id="PR00685">
    <property type="entry name" value="TIFACTORIIB"/>
</dbReference>
<comment type="subcellular location">
    <subcellularLocation>
        <location evidence="1">Nucleus</location>
    </subcellularLocation>
</comment>
<keyword evidence="10" id="KW-0539">Nucleus</keyword>
<comment type="function">
    <text evidence="12">General factor that plays a major role in the activation of eukaryotic genes transcribed by RNA polymerase II.</text>
</comment>
<comment type="similarity">
    <text evidence="2">Belongs to the TFIIB family.</text>
</comment>
<protein>
    <recommendedName>
        <fullName evidence="3">Transcription initiation factor IIB</fullName>
    </recommendedName>
    <alternativeName>
        <fullName evidence="11">General transcription factor TFIIB</fullName>
    </alternativeName>
</protein>
<dbReference type="FunFam" id="1.10.472.10:FF:000019">
    <property type="entry name" value="transcription initiation factor IIB"/>
    <property type="match status" value="1"/>
</dbReference>
<dbReference type="CDD" id="cd20552">
    <property type="entry name" value="CYCLIN_TFIIB_rpt2"/>
    <property type="match status" value="1"/>
</dbReference>
<evidence type="ECO:0000259" key="15">
    <source>
        <dbReference type="PROSITE" id="PS51134"/>
    </source>
</evidence>
<dbReference type="Proteomes" id="UP000078200">
    <property type="component" value="Unassembled WGS sequence"/>
</dbReference>
<evidence type="ECO:0000256" key="9">
    <source>
        <dbReference type="ARBA" id="ARBA00023163"/>
    </source>
</evidence>
<organism evidence="16 17">
    <name type="scientific">Glossina austeni</name>
    <name type="common">Savannah tsetse fly</name>
    <dbReference type="NCBI Taxonomy" id="7395"/>
    <lineage>
        <taxon>Eukaryota</taxon>
        <taxon>Metazoa</taxon>
        <taxon>Ecdysozoa</taxon>
        <taxon>Arthropoda</taxon>
        <taxon>Hexapoda</taxon>
        <taxon>Insecta</taxon>
        <taxon>Pterygota</taxon>
        <taxon>Neoptera</taxon>
        <taxon>Endopterygota</taxon>
        <taxon>Diptera</taxon>
        <taxon>Brachycera</taxon>
        <taxon>Muscomorpha</taxon>
        <taxon>Hippoboscoidea</taxon>
        <taxon>Glossinidae</taxon>
        <taxon>Glossina</taxon>
    </lineage>
</organism>
<keyword evidence="6 13" id="KW-0863">Zinc-finger</keyword>
<sequence>MASPSRDTNKVCCFYHPDAPLIEDYRAGDMICPECGLVVGDRVIDVGSEWRTFSNEKSGVDPSRVGGPENPLLSGGDLSTIIGPGTGSASFDASGSPKYQNRRTMSSSDRSLISAFKEISMMADRINLPKTIIDRANNLFKQVHDGKNLKGRSNDAKASACLYIACRQEGVPRTFKEICAVSKISKKEIGRCFKLTLKALETSVDLITTADFMSRFCANLDLPNTVQRAATHIAKKAVEMDIVPGRSPISVAAAAIYMASQASEHKRSQKEIGDIAGVADVTIRQSYKLMYPEAAKLFPEDFKFTTPIDQLPQM</sequence>
<keyword evidence="4" id="KW-0479">Metal-binding</keyword>
<dbReference type="GO" id="GO:0016251">
    <property type="term" value="F:RNA polymerase II general transcription initiation factor activity"/>
    <property type="evidence" value="ECO:0007669"/>
    <property type="project" value="TreeGrafter"/>
</dbReference>
<dbReference type="FunFam" id="2.20.25.10:FF:000007">
    <property type="entry name" value="Transcription initiation factor IIB"/>
    <property type="match status" value="1"/>
</dbReference>
<proteinExistence type="inferred from homology"/>
<dbReference type="Pfam" id="PF08271">
    <property type="entry name" value="Zn_Ribbon_TF"/>
    <property type="match status" value="1"/>
</dbReference>
<evidence type="ECO:0000256" key="1">
    <source>
        <dbReference type="ARBA" id="ARBA00004123"/>
    </source>
</evidence>
<evidence type="ECO:0000256" key="10">
    <source>
        <dbReference type="ARBA" id="ARBA00023242"/>
    </source>
</evidence>
<dbReference type="PANTHER" id="PTHR11618">
    <property type="entry name" value="TRANSCRIPTION INITIATION FACTOR IIB-RELATED"/>
    <property type="match status" value="1"/>
</dbReference>
<evidence type="ECO:0000256" key="13">
    <source>
        <dbReference type="PROSITE-ProRule" id="PRU00469"/>
    </source>
</evidence>
<dbReference type="GO" id="GO:0008270">
    <property type="term" value="F:zinc ion binding"/>
    <property type="evidence" value="ECO:0007669"/>
    <property type="project" value="UniProtKB-KW"/>
</dbReference>
<dbReference type="InterPro" id="IPR013763">
    <property type="entry name" value="Cyclin-like_dom"/>
</dbReference>
<dbReference type="FunFam" id="1.10.472.10:FF:000008">
    <property type="entry name" value="Transcription initiation factor IIB"/>
    <property type="match status" value="1"/>
</dbReference>
<dbReference type="SUPFAM" id="SSF47954">
    <property type="entry name" value="Cyclin-like"/>
    <property type="match status" value="2"/>
</dbReference>
<evidence type="ECO:0000256" key="8">
    <source>
        <dbReference type="ARBA" id="ARBA00023015"/>
    </source>
</evidence>
<dbReference type="GO" id="GO:0097550">
    <property type="term" value="C:transcription preinitiation complex"/>
    <property type="evidence" value="ECO:0007669"/>
    <property type="project" value="TreeGrafter"/>
</dbReference>
<evidence type="ECO:0000256" key="3">
    <source>
        <dbReference type="ARBA" id="ARBA00013932"/>
    </source>
</evidence>
<dbReference type="Pfam" id="PF00382">
    <property type="entry name" value="TFIIB"/>
    <property type="match status" value="2"/>
</dbReference>